<dbReference type="InterPro" id="IPR050123">
    <property type="entry name" value="Prok_molybdopt-oxidoreductase"/>
</dbReference>
<dbReference type="InterPro" id="IPR041854">
    <property type="entry name" value="BFD-like_2Fe2S-bd_dom_sf"/>
</dbReference>
<dbReference type="Gene3D" id="3.40.228.10">
    <property type="entry name" value="Dimethylsulfoxide Reductase, domain 2"/>
    <property type="match status" value="1"/>
</dbReference>
<keyword evidence="8" id="KW-0534">Nitrate assimilation</keyword>
<keyword evidence="5" id="KW-0560">Oxidoreductase</keyword>
<dbReference type="InterPro" id="IPR007419">
    <property type="entry name" value="BFD-like_2Fe2S-bd_dom"/>
</dbReference>
<dbReference type="CDD" id="cd02754">
    <property type="entry name" value="MopB_Nitrate-R-NapA-like"/>
    <property type="match status" value="1"/>
</dbReference>
<dbReference type="EMBL" id="BSYJ01000004">
    <property type="protein sequence ID" value="GMG87710.1"/>
    <property type="molecule type" value="Genomic_DNA"/>
</dbReference>
<dbReference type="Gene3D" id="2.40.40.20">
    <property type="match status" value="1"/>
</dbReference>
<evidence type="ECO:0000259" key="9">
    <source>
        <dbReference type="Pfam" id="PF00384"/>
    </source>
</evidence>
<feature type="domain" description="BFD-like [2Fe-2S]-binding" evidence="11">
    <location>
        <begin position="837"/>
        <end position="884"/>
    </location>
</feature>
<dbReference type="Pfam" id="PF00384">
    <property type="entry name" value="Molybdopterin"/>
    <property type="match status" value="1"/>
</dbReference>
<accession>A0ABQ6M0B0</accession>
<dbReference type="SUPFAM" id="SSF50692">
    <property type="entry name" value="ADC-like"/>
    <property type="match status" value="1"/>
</dbReference>
<evidence type="ECO:0000256" key="2">
    <source>
        <dbReference type="ARBA" id="ARBA00001966"/>
    </source>
</evidence>
<keyword evidence="13" id="KW-1185">Reference proteome</keyword>
<comment type="cofactor">
    <cofactor evidence="1">
        <name>Mo-bis(molybdopterin guanine dinucleotide)</name>
        <dbReference type="ChEBI" id="CHEBI:60539"/>
    </cofactor>
</comment>
<evidence type="ECO:0000256" key="7">
    <source>
        <dbReference type="ARBA" id="ARBA00023014"/>
    </source>
</evidence>
<evidence type="ECO:0000256" key="4">
    <source>
        <dbReference type="ARBA" id="ARBA00022723"/>
    </source>
</evidence>
<keyword evidence="6" id="KW-0408">Iron</keyword>
<dbReference type="Gene3D" id="2.20.25.90">
    <property type="entry name" value="ADC-like domains"/>
    <property type="match status" value="1"/>
</dbReference>
<dbReference type="InterPro" id="IPR041957">
    <property type="entry name" value="CT_Nitrate-R-NapA-like"/>
</dbReference>
<dbReference type="InterPro" id="IPR006657">
    <property type="entry name" value="MoPterin_dinucl-bd_dom"/>
</dbReference>
<dbReference type="PANTHER" id="PTHR43105:SF9">
    <property type="entry name" value="NADPH-FE(3+) OXIDOREDUCTASE SUBUNIT ALPHA"/>
    <property type="match status" value="1"/>
</dbReference>
<evidence type="ECO:0000256" key="5">
    <source>
        <dbReference type="ARBA" id="ARBA00023002"/>
    </source>
</evidence>
<organism evidence="12 13">
    <name type="scientific">Biformimicrobium ophioploci</name>
    <dbReference type="NCBI Taxonomy" id="3036711"/>
    <lineage>
        <taxon>Bacteria</taxon>
        <taxon>Pseudomonadati</taxon>
        <taxon>Pseudomonadota</taxon>
        <taxon>Gammaproteobacteria</taxon>
        <taxon>Cellvibrionales</taxon>
        <taxon>Microbulbiferaceae</taxon>
        <taxon>Biformimicrobium</taxon>
    </lineage>
</organism>
<evidence type="ECO:0000256" key="1">
    <source>
        <dbReference type="ARBA" id="ARBA00001942"/>
    </source>
</evidence>
<sequence>MVATSTVAASATPSAQAAQVSEPRIDVSVSGDSIHPANRGNLCVKGSALAETLVTQGRLLRPRLHGVDCDWDTAMDAVAHGFREAIARHGPDSVAFYLSGQLLTEDYYVANKLMKGFIGSANVDTNSRLCMSSAVAAHKRAFGADTVPGCYADLEEARLLVLVGSNAAWTHPILFQRMQAARAADPGKKIVVIDPRRNATCQLADLHLALKPGTDALLFNGLLHYLHSHGHTDAAFIGAHTEHAAAALAAAQAMTPEQTARECGLDPADLLRFYQWFAAHPQTVSFYSQGVNQSVRGTDGNNAIINCHLATGRIGKPGAAPFSITGQPNAMGGREVGGLANQLAAHMEFNSAHIALLEKFWRTPNTQPNVAPAPGLKAVELFEAVERGQIKALWVMATNPAVSLPQSDRIRRALQKCELLVVSDCSAESDTLQLADIALPATGWSEKDGTVTNSERRISRQRGFLPAPGDARHDWQIVCDLAQRLGYGEAFDYQSPRDIFVEHAALSGFENHGERAFDISALARLSAREYDQLGPLQWPVTEKYPGGRKRLYDDGHFYTESGRARFVPVQASAPQPDTAQPSTLQQSAGFLLNTGRSRDQWHTMTRTGQARRLQDHQEAAEIHMHPGDMQRLAISDGQLLRLGNAEGMFLGFARTDTGLQPGHLFAPIHWSDSNCLAGRVDALVPALLDPISGQPQFKQTAVSLQAVAVQRWATLLLPHAYAGAIISALGKRGVLQHWYRVQFDAGMRLELALSGGVDWKALLGTVLPQAFDWHWRAMHAVRGQRLVASDHALQLQLFEHAERAQLPDRRTLEQRFSADLPGHTGAWLVAPADPGRILCSCLQVGERAVREAIGNGCDTVEALGESLRCGTGCGSCKPELTELIMATQPELIPALQE</sequence>
<dbReference type="PANTHER" id="PTHR43105">
    <property type="entry name" value="RESPIRATORY NITRATE REDUCTASE"/>
    <property type="match status" value="1"/>
</dbReference>
<gene>
    <name evidence="12" type="ORF">MNKW57_20310</name>
</gene>
<reference evidence="12 13" key="1">
    <citation type="submission" date="2023-04" db="EMBL/GenBank/DDBJ databases">
        <title>Marinobulbifer ophiurae gen. nov., sp. Nov., isolate from tissue of brittle star Ophioplocus japonicus.</title>
        <authorList>
            <person name="Kawano K."/>
            <person name="Sawayama S."/>
            <person name="Nakagawa S."/>
        </authorList>
    </citation>
    <scope>NUCLEOTIDE SEQUENCE [LARGE SCALE GENOMIC DNA]</scope>
    <source>
        <strain evidence="12 13">NKW57</strain>
    </source>
</reference>
<evidence type="ECO:0000313" key="13">
    <source>
        <dbReference type="Proteomes" id="UP001224392"/>
    </source>
</evidence>
<dbReference type="Gene3D" id="3.40.50.740">
    <property type="match status" value="1"/>
</dbReference>
<evidence type="ECO:0000256" key="8">
    <source>
        <dbReference type="ARBA" id="ARBA00023063"/>
    </source>
</evidence>
<evidence type="ECO:0000259" key="10">
    <source>
        <dbReference type="Pfam" id="PF01568"/>
    </source>
</evidence>
<evidence type="ECO:0000259" key="11">
    <source>
        <dbReference type="Pfam" id="PF04324"/>
    </source>
</evidence>
<evidence type="ECO:0000256" key="6">
    <source>
        <dbReference type="ARBA" id="ARBA00023004"/>
    </source>
</evidence>
<dbReference type="Gene3D" id="1.10.10.1100">
    <property type="entry name" value="BFD-like [2Fe-2S]-binding domain"/>
    <property type="match status" value="1"/>
</dbReference>
<dbReference type="Pfam" id="PF04324">
    <property type="entry name" value="Fer2_BFD"/>
    <property type="match status" value="1"/>
</dbReference>
<dbReference type="Pfam" id="PF01568">
    <property type="entry name" value="Molydop_binding"/>
    <property type="match status" value="1"/>
</dbReference>
<feature type="domain" description="Molybdopterin oxidoreductase" evidence="9">
    <location>
        <begin position="68"/>
        <end position="483"/>
    </location>
</feature>
<comment type="caution">
    <text evidence="12">The sequence shown here is derived from an EMBL/GenBank/DDBJ whole genome shotgun (WGS) entry which is preliminary data.</text>
</comment>
<dbReference type="InterPro" id="IPR006656">
    <property type="entry name" value="Mopterin_OxRdtase"/>
</dbReference>
<feature type="domain" description="Molybdopterin dinucleotide-binding" evidence="10">
    <location>
        <begin position="590"/>
        <end position="701"/>
    </location>
</feature>
<keyword evidence="7" id="KW-0411">Iron-sulfur</keyword>
<dbReference type="Proteomes" id="UP001224392">
    <property type="component" value="Unassembled WGS sequence"/>
</dbReference>
<dbReference type="SUPFAM" id="SSF53706">
    <property type="entry name" value="Formate dehydrogenase/DMSO reductase, domains 1-3"/>
    <property type="match status" value="1"/>
</dbReference>
<evidence type="ECO:0000313" key="12">
    <source>
        <dbReference type="EMBL" id="GMG87710.1"/>
    </source>
</evidence>
<protein>
    <submittedName>
        <fullName evidence="12">Nitrate reductase</fullName>
    </submittedName>
</protein>
<name>A0ABQ6M0B0_9GAMM</name>
<dbReference type="InterPro" id="IPR009010">
    <property type="entry name" value="Asp_de-COase-like_dom_sf"/>
</dbReference>
<comment type="similarity">
    <text evidence="3">Belongs to the prokaryotic molybdopterin-containing oxidoreductase family. NasA/NapA/NarB subfamily.</text>
</comment>
<dbReference type="CDD" id="cd02791">
    <property type="entry name" value="MopB_CT_Nitrate-R-NapA-like"/>
    <property type="match status" value="1"/>
</dbReference>
<comment type="cofactor">
    <cofactor evidence="2">
        <name>[4Fe-4S] cluster</name>
        <dbReference type="ChEBI" id="CHEBI:49883"/>
    </cofactor>
</comment>
<proteinExistence type="inferred from homology"/>
<evidence type="ECO:0000256" key="3">
    <source>
        <dbReference type="ARBA" id="ARBA00008747"/>
    </source>
</evidence>
<keyword evidence="4" id="KW-0479">Metal-binding</keyword>